<evidence type="ECO:0000256" key="9">
    <source>
        <dbReference type="ARBA" id="ARBA00023128"/>
    </source>
</evidence>
<dbReference type="GO" id="GO:0005743">
    <property type="term" value="C:mitochondrial inner membrane"/>
    <property type="evidence" value="ECO:0007669"/>
    <property type="project" value="UniProtKB-SubCell"/>
</dbReference>
<dbReference type="HOGENOM" id="CLU_131611_2_0_1"/>
<evidence type="ECO:0000256" key="10">
    <source>
        <dbReference type="ARBA" id="ARBA00023136"/>
    </source>
</evidence>
<organism evidence="13 14">
    <name type="scientific">Schizosaccharomyces octosporus (strain yFS286)</name>
    <name type="common">Fission yeast</name>
    <name type="synonym">Octosporomyces octosporus</name>
    <dbReference type="NCBI Taxonomy" id="483514"/>
    <lineage>
        <taxon>Eukaryota</taxon>
        <taxon>Fungi</taxon>
        <taxon>Dikarya</taxon>
        <taxon>Ascomycota</taxon>
        <taxon>Taphrinomycotina</taxon>
        <taxon>Schizosaccharomycetes</taxon>
        <taxon>Schizosaccharomycetales</taxon>
        <taxon>Schizosaccharomycetaceae</taxon>
        <taxon>Schizosaccharomyces</taxon>
    </lineage>
</organism>
<evidence type="ECO:0000256" key="6">
    <source>
        <dbReference type="ARBA" id="ARBA00022692"/>
    </source>
</evidence>
<dbReference type="EMBL" id="KE503208">
    <property type="protein sequence ID" value="EPX71382.1"/>
    <property type="molecule type" value="Genomic_DNA"/>
</dbReference>
<keyword evidence="6 12" id="KW-0812">Transmembrane</keyword>
<evidence type="ECO:0000256" key="2">
    <source>
        <dbReference type="ARBA" id="ARBA00004434"/>
    </source>
</evidence>
<evidence type="ECO:0000256" key="1">
    <source>
        <dbReference type="ARBA" id="ARBA00002490"/>
    </source>
</evidence>
<comment type="similarity">
    <text evidence="3">Belongs to the COX16 family.</text>
</comment>
<evidence type="ECO:0000256" key="7">
    <source>
        <dbReference type="ARBA" id="ARBA00022792"/>
    </source>
</evidence>
<accession>S9PTS9</accession>
<sequence>MASFFEWKLWYRNKSKRNPLVWVGAPFMGSILLVWIFAIPIAQIKFTRRDEQVKTLTKEEQLDLNKRRRKVNVNEEYYRIMLDKMQQESGDYENKRVPRLPGEPTWEPDSSSSSNDVVEN</sequence>
<feature type="region of interest" description="Disordered" evidence="11">
    <location>
        <begin position="88"/>
        <end position="120"/>
    </location>
</feature>
<dbReference type="InterPro" id="IPR020164">
    <property type="entry name" value="Cyt_c_Oxase_assmbl_COX16"/>
</dbReference>
<keyword evidence="7" id="KW-0999">Mitochondrion inner membrane</keyword>
<dbReference type="OMA" id="VNMKDEY"/>
<dbReference type="OrthoDB" id="5516033at2759"/>
<comment type="subcellular location">
    <subcellularLocation>
        <location evidence="2">Mitochondrion inner membrane</location>
        <topology evidence="2">Single-pass membrane protein</topology>
    </subcellularLocation>
</comment>
<evidence type="ECO:0000256" key="5">
    <source>
        <dbReference type="ARBA" id="ARBA00019222"/>
    </source>
</evidence>
<evidence type="ECO:0000256" key="11">
    <source>
        <dbReference type="SAM" id="MobiDB-lite"/>
    </source>
</evidence>
<evidence type="ECO:0000256" key="12">
    <source>
        <dbReference type="SAM" id="Phobius"/>
    </source>
</evidence>
<evidence type="ECO:0000313" key="14">
    <source>
        <dbReference type="Proteomes" id="UP000016088"/>
    </source>
</evidence>
<name>S9PTS9_SCHOY</name>
<keyword evidence="8 12" id="KW-1133">Transmembrane helix</keyword>
<proteinExistence type="inferred from homology"/>
<reference evidence="13 14" key="1">
    <citation type="journal article" date="2011" name="Science">
        <title>Comparative functional genomics of the fission yeasts.</title>
        <authorList>
            <person name="Rhind N."/>
            <person name="Chen Z."/>
            <person name="Yassour M."/>
            <person name="Thompson D.A."/>
            <person name="Haas B.J."/>
            <person name="Habib N."/>
            <person name="Wapinski I."/>
            <person name="Roy S."/>
            <person name="Lin M.F."/>
            <person name="Heiman D.I."/>
            <person name="Young S.K."/>
            <person name="Furuya K."/>
            <person name="Guo Y."/>
            <person name="Pidoux A."/>
            <person name="Chen H.M."/>
            <person name="Robbertse B."/>
            <person name="Goldberg J.M."/>
            <person name="Aoki K."/>
            <person name="Bayne E.H."/>
            <person name="Berlin A.M."/>
            <person name="Desjardins C.A."/>
            <person name="Dobbs E."/>
            <person name="Dukaj L."/>
            <person name="Fan L."/>
            <person name="FitzGerald M.G."/>
            <person name="French C."/>
            <person name="Gujja S."/>
            <person name="Hansen K."/>
            <person name="Keifenheim D."/>
            <person name="Levin J.Z."/>
            <person name="Mosher R.A."/>
            <person name="Mueller C.A."/>
            <person name="Pfiffner J."/>
            <person name="Priest M."/>
            <person name="Russ C."/>
            <person name="Smialowska A."/>
            <person name="Swoboda P."/>
            <person name="Sykes S.M."/>
            <person name="Vaughn M."/>
            <person name="Vengrova S."/>
            <person name="Yoder R."/>
            <person name="Zeng Q."/>
            <person name="Allshire R."/>
            <person name="Baulcombe D."/>
            <person name="Birren B.W."/>
            <person name="Brown W."/>
            <person name="Ekwall K."/>
            <person name="Kellis M."/>
            <person name="Leatherwood J."/>
            <person name="Levin H."/>
            <person name="Margalit H."/>
            <person name="Martienssen R."/>
            <person name="Nieduszynski C.A."/>
            <person name="Spatafora J.W."/>
            <person name="Friedman N."/>
            <person name="Dalgaard J.Z."/>
            <person name="Baumann P."/>
            <person name="Niki H."/>
            <person name="Regev A."/>
            <person name="Nusbaum C."/>
        </authorList>
    </citation>
    <scope>NUCLEOTIDE SEQUENCE [LARGE SCALE GENOMIC DNA]</scope>
    <source>
        <strain evidence="14">yFS286</strain>
    </source>
</reference>
<keyword evidence="14" id="KW-1185">Reference proteome</keyword>
<evidence type="ECO:0000256" key="3">
    <source>
        <dbReference type="ARBA" id="ARBA00008370"/>
    </source>
</evidence>
<evidence type="ECO:0000313" key="13">
    <source>
        <dbReference type="EMBL" id="EPX71382.1"/>
    </source>
</evidence>
<gene>
    <name evidence="13" type="ORF">SOCG_01600</name>
</gene>
<dbReference type="GeneID" id="25030580"/>
<dbReference type="Proteomes" id="UP000016088">
    <property type="component" value="Unassembled WGS sequence"/>
</dbReference>
<keyword evidence="9" id="KW-0496">Mitochondrion</keyword>
<dbReference type="VEuPathDB" id="FungiDB:SOCG_01600"/>
<dbReference type="AlphaFoldDB" id="S9PTS9"/>
<dbReference type="RefSeq" id="XP_013020007.1">
    <property type="nucleotide sequence ID" value="XM_013164553.1"/>
</dbReference>
<evidence type="ECO:0000256" key="8">
    <source>
        <dbReference type="ARBA" id="ARBA00022989"/>
    </source>
</evidence>
<protein>
    <recommendedName>
        <fullName evidence="4">Cytochrome c oxidase assembly protein COX16, mitochondrial</fullName>
    </recommendedName>
    <alternativeName>
        <fullName evidence="5">Cytochrome c oxidase assembly protein cox16, mitochondrial</fullName>
    </alternativeName>
</protein>
<keyword evidence="10 12" id="KW-0472">Membrane</keyword>
<evidence type="ECO:0000256" key="4">
    <source>
        <dbReference type="ARBA" id="ARBA00015368"/>
    </source>
</evidence>
<dbReference type="eggNOG" id="ENOG502S9GT">
    <property type="taxonomic scope" value="Eukaryota"/>
</dbReference>
<dbReference type="Pfam" id="PF14138">
    <property type="entry name" value="COX16"/>
    <property type="match status" value="1"/>
</dbReference>
<comment type="function">
    <text evidence="1">Required for the assembly of the mitochondrial respiratory chain complex IV (CIV), also known as cytochrome c oxidase. May participate in merging the COX1 and COX2 assembly lines.</text>
</comment>
<feature type="transmembrane region" description="Helical" evidence="12">
    <location>
        <begin position="20"/>
        <end position="42"/>
    </location>
</feature>